<feature type="transmembrane region" description="Helical" evidence="1">
    <location>
        <begin position="83"/>
        <end position="104"/>
    </location>
</feature>
<dbReference type="Pfam" id="PF04134">
    <property type="entry name" value="DCC1-like"/>
    <property type="match status" value="1"/>
</dbReference>
<organism evidence="2 3">
    <name type="scientific">Methylophilales bacterium HTCC2181</name>
    <dbReference type="NCBI Taxonomy" id="383631"/>
    <lineage>
        <taxon>Bacteria</taxon>
        <taxon>Pseudomonadati</taxon>
        <taxon>Pseudomonadota</taxon>
        <taxon>Betaproteobacteria</taxon>
        <taxon>Nitrosomonadales</taxon>
        <taxon>OM43 clade</taxon>
    </lineage>
</organism>
<proteinExistence type="predicted"/>
<gene>
    <name evidence="2" type="ORF">MB2181_04360</name>
</gene>
<evidence type="ECO:0000313" key="2">
    <source>
        <dbReference type="EMBL" id="EAV47279.1"/>
    </source>
</evidence>
<dbReference type="EMBL" id="AAUX01000001">
    <property type="protein sequence ID" value="EAV47279.1"/>
    <property type="molecule type" value="Genomic_DNA"/>
</dbReference>
<evidence type="ECO:0000313" key="3">
    <source>
        <dbReference type="Proteomes" id="UP000054262"/>
    </source>
</evidence>
<keyword evidence="1" id="KW-0472">Membrane</keyword>
<keyword evidence="3" id="KW-1185">Reference proteome</keyword>
<keyword evidence="1" id="KW-0812">Transmembrane</keyword>
<comment type="caution">
    <text evidence="2">The sequence shown here is derived from an EMBL/GenBank/DDBJ whole genome shotgun (WGS) entry which is preliminary data.</text>
</comment>
<protein>
    <recommendedName>
        <fullName evidence="4">Thiol-disulphide oxidoreductase DCC</fullName>
    </recommendedName>
</protein>
<accession>A0P6W9</accession>
<dbReference type="OrthoDB" id="5294764at2"/>
<dbReference type="InterPro" id="IPR007263">
    <property type="entry name" value="DCC1-like"/>
</dbReference>
<keyword evidence="1" id="KW-1133">Transmembrane helix</keyword>
<dbReference type="GO" id="GO:0015035">
    <property type="term" value="F:protein-disulfide reductase activity"/>
    <property type="evidence" value="ECO:0007669"/>
    <property type="project" value="InterPro"/>
</dbReference>
<sequence length="130" mass="15150">MITVFYDDRCGVCAKEIAYYQRISPEGVFFWEGISKNQSTLQRLNISPIDALMSLHVKDHSGSLYNGVDAFITIWRYLPYFKWLSILVSLPIVYHSASWLYSFFAKYRFARLPHCQAVLKKTKKDEGPNK</sequence>
<dbReference type="AlphaFoldDB" id="A0P6W9"/>
<dbReference type="Proteomes" id="UP000054262">
    <property type="component" value="Unassembled WGS sequence"/>
</dbReference>
<name>A0P6W9_9PROT</name>
<evidence type="ECO:0008006" key="4">
    <source>
        <dbReference type="Google" id="ProtNLM"/>
    </source>
</evidence>
<reference evidence="2 3" key="1">
    <citation type="submission" date="2006-11" db="EMBL/GenBank/DDBJ databases">
        <authorList>
            <person name="Giovannoni S."/>
            <person name="Vergin K."/>
            <person name="Ferriera S."/>
            <person name="Johnson J."/>
            <person name="Kravitz S."/>
            <person name="Beeson K."/>
            <person name="Sutton G."/>
            <person name="Rogers Y.-H."/>
            <person name="Friedman R."/>
            <person name="Frazier M."/>
            <person name="Venter J.C."/>
        </authorList>
    </citation>
    <scope>NUCLEOTIDE SEQUENCE [LARGE SCALE GENOMIC DNA]</scope>
    <source>
        <strain evidence="2 3">HTCC2181</strain>
    </source>
</reference>
<evidence type="ECO:0000256" key="1">
    <source>
        <dbReference type="SAM" id="Phobius"/>
    </source>
</evidence>